<dbReference type="Proteomes" id="UP000197619">
    <property type="component" value="Unassembled WGS sequence"/>
</dbReference>
<dbReference type="AlphaFoldDB" id="A0A218V9G4"/>
<organism evidence="1 2">
    <name type="scientific">Lonchura striata</name>
    <name type="common">white-rumped munia</name>
    <dbReference type="NCBI Taxonomy" id="40157"/>
    <lineage>
        <taxon>Eukaryota</taxon>
        <taxon>Metazoa</taxon>
        <taxon>Chordata</taxon>
        <taxon>Craniata</taxon>
        <taxon>Vertebrata</taxon>
        <taxon>Euteleostomi</taxon>
        <taxon>Archelosauria</taxon>
        <taxon>Archosauria</taxon>
        <taxon>Dinosauria</taxon>
        <taxon>Saurischia</taxon>
        <taxon>Theropoda</taxon>
        <taxon>Coelurosauria</taxon>
        <taxon>Aves</taxon>
        <taxon>Neognathae</taxon>
        <taxon>Neoaves</taxon>
        <taxon>Telluraves</taxon>
        <taxon>Australaves</taxon>
        <taxon>Passeriformes</taxon>
        <taxon>Passeroidea</taxon>
        <taxon>Estrildidae</taxon>
        <taxon>Estrildinae</taxon>
        <taxon>Lonchura</taxon>
    </lineage>
</organism>
<evidence type="ECO:0000313" key="2">
    <source>
        <dbReference type="Proteomes" id="UP000197619"/>
    </source>
</evidence>
<protein>
    <submittedName>
        <fullName evidence="1">Uncharacterized protein</fullName>
    </submittedName>
</protein>
<proteinExistence type="predicted"/>
<evidence type="ECO:0000313" key="1">
    <source>
        <dbReference type="EMBL" id="OWK62623.1"/>
    </source>
</evidence>
<sequence>MSCLGARAVRHWPLPILEPDKCWNKALLCRQVCEVETNVLWSSYCFPGDRETWESWPARKSCHR</sequence>
<name>A0A218V9G4_9PASE</name>
<gene>
    <name evidence="1" type="ORF">RLOC_00009882</name>
</gene>
<comment type="caution">
    <text evidence="1">The sequence shown here is derived from an EMBL/GenBank/DDBJ whole genome shotgun (WGS) entry which is preliminary data.</text>
</comment>
<reference evidence="1 2" key="1">
    <citation type="submission" date="2017-05" db="EMBL/GenBank/DDBJ databases">
        <title>Genome of assembly of the Bengalese finch, Lonchura striata domestica.</title>
        <authorList>
            <person name="Colquitt B.M."/>
            <person name="Brainard M.S."/>
        </authorList>
    </citation>
    <scope>NUCLEOTIDE SEQUENCE [LARGE SCALE GENOMIC DNA]</scope>
    <source>
        <strain evidence="1">White83orange57</strain>
    </source>
</reference>
<dbReference type="EMBL" id="MUZQ01000024">
    <property type="protein sequence ID" value="OWK62623.1"/>
    <property type="molecule type" value="Genomic_DNA"/>
</dbReference>
<keyword evidence="2" id="KW-1185">Reference proteome</keyword>
<accession>A0A218V9G4</accession>